<dbReference type="InterPro" id="IPR038770">
    <property type="entry name" value="Na+/solute_symporter_sf"/>
</dbReference>
<feature type="transmembrane region" description="Helical" evidence="1">
    <location>
        <begin position="20"/>
        <end position="39"/>
    </location>
</feature>
<feature type="transmembrane region" description="Helical" evidence="1">
    <location>
        <begin position="84"/>
        <end position="104"/>
    </location>
</feature>
<dbReference type="RefSeq" id="WP_343056000.1">
    <property type="nucleotide sequence ID" value="NZ_JACIDK010000001.1"/>
</dbReference>
<dbReference type="Proteomes" id="UP000530564">
    <property type="component" value="Unassembled WGS sequence"/>
</dbReference>
<feature type="transmembrane region" description="Helical" evidence="1">
    <location>
        <begin position="173"/>
        <end position="196"/>
    </location>
</feature>
<dbReference type="InterPro" id="IPR016833">
    <property type="entry name" value="Put_Na-Bile_cotransptr"/>
</dbReference>
<accession>A0A839ZXI3</accession>
<keyword evidence="1" id="KW-1133">Transmembrane helix</keyword>
<feature type="transmembrane region" description="Helical" evidence="1">
    <location>
        <begin position="143"/>
        <end position="167"/>
    </location>
</feature>
<dbReference type="AlphaFoldDB" id="A0A839ZXI3"/>
<dbReference type="PIRSF" id="PIRSF026166">
    <property type="entry name" value="UCP026166"/>
    <property type="match status" value="1"/>
</dbReference>
<reference evidence="2 3" key="1">
    <citation type="submission" date="2020-08" db="EMBL/GenBank/DDBJ databases">
        <title>Genomic Encyclopedia of Type Strains, Phase IV (KMG-IV): sequencing the most valuable type-strain genomes for metagenomic binning, comparative biology and taxonomic classification.</title>
        <authorList>
            <person name="Goeker M."/>
        </authorList>
    </citation>
    <scope>NUCLEOTIDE SEQUENCE [LARGE SCALE GENOMIC DNA]</scope>
    <source>
        <strain evidence="2 3">DSM 21793</strain>
    </source>
</reference>
<feature type="transmembrane region" description="Helical" evidence="1">
    <location>
        <begin position="45"/>
        <end position="63"/>
    </location>
</feature>
<organism evidence="2 3">
    <name type="scientific">Phenylobacterium haematophilum</name>
    <dbReference type="NCBI Taxonomy" id="98513"/>
    <lineage>
        <taxon>Bacteria</taxon>
        <taxon>Pseudomonadati</taxon>
        <taxon>Pseudomonadota</taxon>
        <taxon>Alphaproteobacteria</taxon>
        <taxon>Caulobacterales</taxon>
        <taxon>Caulobacteraceae</taxon>
        <taxon>Phenylobacterium</taxon>
    </lineage>
</organism>
<keyword evidence="1" id="KW-0472">Membrane</keyword>
<feature type="transmembrane region" description="Helical" evidence="1">
    <location>
        <begin position="217"/>
        <end position="238"/>
    </location>
</feature>
<keyword evidence="3" id="KW-1185">Reference proteome</keyword>
<dbReference type="PANTHER" id="PTHR18640">
    <property type="entry name" value="SOLUTE CARRIER FAMILY 10 MEMBER 7"/>
    <property type="match status" value="1"/>
</dbReference>
<dbReference type="GO" id="GO:0005886">
    <property type="term" value="C:plasma membrane"/>
    <property type="evidence" value="ECO:0007669"/>
    <property type="project" value="TreeGrafter"/>
</dbReference>
<evidence type="ECO:0000256" key="1">
    <source>
        <dbReference type="SAM" id="Phobius"/>
    </source>
</evidence>
<evidence type="ECO:0000313" key="2">
    <source>
        <dbReference type="EMBL" id="MBB3889877.1"/>
    </source>
</evidence>
<dbReference type="Gene3D" id="1.20.1530.20">
    <property type="match status" value="1"/>
</dbReference>
<dbReference type="EMBL" id="JACIDK010000001">
    <property type="protein sequence ID" value="MBB3889877.1"/>
    <property type="molecule type" value="Genomic_DNA"/>
</dbReference>
<feature type="transmembrane region" description="Helical" evidence="1">
    <location>
        <begin position="277"/>
        <end position="299"/>
    </location>
</feature>
<gene>
    <name evidence="2" type="ORF">GGQ61_000574</name>
</gene>
<feature type="transmembrane region" description="Helical" evidence="1">
    <location>
        <begin position="244"/>
        <end position="265"/>
    </location>
</feature>
<sequence length="340" mass="35634">MTDAKAAVARTSLQGRLKSLGLDWYIAAIVGMVVLASILPARGAAAPVVSDLTKAGIALVFFLHGAKLSQEAVIKGLLHWRLHGLVLATTFVLWPLIGLGASALPGWIVPAALAPGLIYLACLPSTIQSAIGFTAIGKGNVAAAVCGASVSNLLGMFITPLLVGLLLGAEGGGLSLSSFEAILLQLLAPFLAGQVLRRWIGGWISRHAKPLGLVDKFSILLVVYNAFSGAVVAGIWSKVSAFDLVRIILVCLALLAISLGFMIWIARVRGFPKEDEIAIAFAGCNKSLAAGVPMAGVLFPAATVGFVLLPVMLYHQFQLMLCAVLAQRYAQRPLQEPSHD</sequence>
<proteinExistence type="predicted"/>
<protein>
    <submittedName>
        <fullName evidence="2">Sodium/bile acid cotransporter 7</fullName>
    </submittedName>
</protein>
<dbReference type="PANTHER" id="PTHR18640:SF5">
    <property type="entry name" value="SODIUM_BILE ACID COTRANSPORTER 7"/>
    <property type="match status" value="1"/>
</dbReference>
<name>A0A839ZXI3_9CAUL</name>
<feature type="transmembrane region" description="Helical" evidence="1">
    <location>
        <begin position="116"/>
        <end position="136"/>
    </location>
</feature>
<dbReference type="Pfam" id="PF13593">
    <property type="entry name" value="SBF_like"/>
    <property type="match status" value="1"/>
</dbReference>
<evidence type="ECO:0000313" key="3">
    <source>
        <dbReference type="Proteomes" id="UP000530564"/>
    </source>
</evidence>
<comment type="caution">
    <text evidence="2">The sequence shown here is derived from an EMBL/GenBank/DDBJ whole genome shotgun (WGS) entry which is preliminary data.</text>
</comment>
<keyword evidence="1" id="KW-0812">Transmembrane</keyword>